<feature type="region of interest" description="Disordered" evidence="7">
    <location>
        <begin position="357"/>
        <end position="386"/>
    </location>
</feature>
<name>A0ABS8VGW8_DATST</name>
<keyword evidence="9" id="KW-1185">Reference proteome</keyword>
<dbReference type="PANTHER" id="PTHR37739">
    <property type="entry name" value="KINESIN-LIKE PROTEIN KIN-12D"/>
    <property type="match status" value="1"/>
</dbReference>
<feature type="compositionally biased region" description="Basic and acidic residues" evidence="7">
    <location>
        <begin position="357"/>
        <end position="366"/>
    </location>
</feature>
<evidence type="ECO:0000256" key="3">
    <source>
        <dbReference type="ARBA" id="ARBA00022840"/>
    </source>
</evidence>
<evidence type="ECO:0000313" key="9">
    <source>
        <dbReference type="Proteomes" id="UP000823775"/>
    </source>
</evidence>
<keyword evidence="4 6" id="KW-0175">Coiled coil</keyword>
<keyword evidence="2" id="KW-0547">Nucleotide-binding</keyword>
<feature type="coiled-coil region" evidence="6">
    <location>
        <begin position="116"/>
        <end position="182"/>
    </location>
</feature>
<evidence type="ECO:0000256" key="2">
    <source>
        <dbReference type="ARBA" id="ARBA00022741"/>
    </source>
</evidence>
<dbReference type="PANTHER" id="PTHR37739:SF8">
    <property type="entry name" value="KINESIN-LIKE PROTEIN KIN-12D"/>
    <property type="match status" value="1"/>
</dbReference>
<evidence type="ECO:0000256" key="7">
    <source>
        <dbReference type="SAM" id="MobiDB-lite"/>
    </source>
</evidence>
<evidence type="ECO:0000256" key="6">
    <source>
        <dbReference type="SAM" id="Coils"/>
    </source>
</evidence>
<keyword evidence="3" id="KW-0067">ATP-binding</keyword>
<accession>A0ABS8VGW8</accession>
<dbReference type="InterPro" id="IPR044986">
    <property type="entry name" value="KIF15/KIN-12"/>
</dbReference>
<evidence type="ECO:0000313" key="8">
    <source>
        <dbReference type="EMBL" id="MCD9645601.1"/>
    </source>
</evidence>
<feature type="coiled-coil region" evidence="6">
    <location>
        <begin position="285"/>
        <end position="312"/>
    </location>
</feature>
<dbReference type="EMBL" id="JACEIK010004475">
    <property type="protein sequence ID" value="MCD9645601.1"/>
    <property type="molecule type" value="Genomic_DNA"/>
</dbReference>
<protein>
    <submittedName>
        <fullName evidence="8">Uncharacterized protein</fullName>
    </submittedName>
</protein>
<proteinExistence type="predicted"/>
<dbReference type="Proteomes" id="UP000823775">
    <property type="component" value="Unassembled WGS sequence"/>
</dbReference>
<organism evidence="8 9">
    <name type="scientific">Datura stramonium</name>
    <name type="common">Jimsonweed</name>
    <name type="synonym">Common thornapple</name>
    <dbReference type="NCBI Taxonomy" id="4076"/>
    <lineage>
        <taxon>Eukaryota</taxon>
        <taxon>Viridiplantae</taxon>
        <taxon>Streptophyta</taxon>
        <taxon>Embryophyta</taxon>
        <taxon>Tracheophyta</taxon>
        <taxon>Spermatophyta</taxon>
        <taxon>Magnoliopsida</taxon>
        <taxon>eudicotyledons</taxon>
        <taxon>Gunneridae</taxon>
        <taxon>Pentapetalae</taxon>
        <taxon>asterids</taxon>
        <taxon>lamiids</taxon>
        <taxon>Solanales</taxon>
        <taxon>Solanaceae</taxon>
        <taxon>Solanoideae</taxon>
        <taxon>Datureae</taxon>
        <taxon>Datura</taxon>
    </lineage>
</organism>
<keyword evidence="5" id="KW-0505">Motor protein</keyword>
<reference evidence="8 9" key="1">
    <citation type="journal article" date="2021" name="BMC Genomics">
        <title>Datura genome reveals duplications of psychoactive alkaloid biosynthetic genes and high mutation rate following tissue culture.</title>
        <authorList>
            <person name="Rajewski A."/>
            <person name="Carter-House D."/>
            <person name="Stajich J."/>
            <person name="Litt A."/>
        </authorList>
    </citation>
    <scope>NUCLEOTIDE SEQUENCE [LARGE SCALE GENOMIC DNA]</scope>
    <source>
        <strain evidence="8">AR-01</strain>
    </source>
</reference>
<keyword evidence="1" id="KW-0493">Microtubule</keyword>
<evidence type="ECO:0000256" key="5">
    <source>
        <dbReference type="ARBA" id="ARBA00023175"/>
    </source>
</evidence>
<sequence length="465" mass="53519">MRNSNSHYAEVVQKQELEISSLKEQMFHQGSRDLSSSKLLESDDSPLQAKLRKMHDSLEKAKMLNRRYQSDCEFQVSNEEVMDEISRQTEAETAQVIVCLQEELLLLQQEVRNSSLKEMETEVKTLEAKLSFMTEENRKLGENVYDKEKELINMSEEWEQSLENALNRRNDMESMLRSLRGAALVMTEAHQLDCREKDAELFSLTSQPSSKAHVISELENKINHREDQLRKPSVSATVAFLVVNWLSEQNSNYIDALNLKDMQLMESLETSRQKDAILCVQASIVAAAENQNESLRMELHVLENTCSDLRLQLFEEQRQRLEAIEEIDMLKTIEKLTEPQAGVSTVRSHLSECVERSGSHGKDISNETRSSFSSDDKFETWTGSETRQHSHHLESCILEDSTAEKQDRSFDKSNNMIGSASKQETFQMNWKDKDRDATIILLREEMESTLECLKGVHAKMAKLRV</sequence>
<gene>
    <name evidence="8" type="ORF">HAX54_034617</name>
</gene>
<comment type="caution">
    <text evidence="8">The sequence shown here is derived from an EMBL/GenBank/DDBJ whole genome shotgun (WGS) entry which is preliminary data.</text>
</comment>
<evidence type="ECO:0000256" key="4">
    <source>
        <dbReference type="ARBA" id="ARBA00023054"/>
    </source>
</evidence>
<evidence type="ECO:0000256" key="1">
    <source>
        <dbReference type="ARBA" id="ARBA00022701"/>
    </source>
</evidence>